<evidence type="ECO:0000256" key="4">
    <source>
        <dbReference type="ARBA" id="ARBA00022496"/>
    </source>
</evidence>
<dbReference type="PROSITE" id="PS52016">
    <property type="entry name" value="TONB_DEPENDENT_REC_3"/>
    <property type="match status" value="1"/>
</dbReference>
<evidence type="ECO:0000256" key="7">
    <source>
        <dbReference type="ARBA" id="ARBA00023004"/>
    </source>
</evidence>
<keyword evidence="18" id="KW-1185">Reference proteome</keyword>
<keyword evidence="2 12" id="KW-0813">Transport</keyword>
<evidence type="ECO:0000259" key="15">
    <source>
        <dbReference type="Pfam" id="PF00593"/>
    </source>
</evidence>
<dbReference type="Gene3D" id="2.40.170.20">
    <property type="entry name" value="TonB-dependent receptor, beta-barrel domain"/>
    <property type="match status" value="1"/>
</dbReference>
<feature type="domain" description="TonB-dependent receptor-like beta-barrel" evidence="15">
    <location>
        <begin position="211"/>
        <end position="627"/>
    </location>
</feature>
<keyword evidence="9 13" id="KW-0798">TonB box</keyword>
<evidence type="ECO:0000256" key="5">
    <source>
        <dbReference type="ARBA" id="ARBA00022692"/>
    </source>
</evidence>
<evidence type="ECO:0000256" key="8">
    <source>
        <dbReference type="ARBA" id="ARBA00023065"/>
    </source>
</evidence>
<evidence type="ECO:0000256" key="14">
    <source>
        <dbReference type="SAM" id="SignalP"/>
    </source>
</evidence>
<gene>
    <name evidence="17" type="ORF">A4H97_19770</name>
</gene>
<dbReference type="AlphaFoldDB" id="A0A1V9FBV1"/>
<dbReference type="PANTHER" id="PTHR32552">
    <property type="entry name" value="FERRICHROME IRON RECEPTOR-RELATED"/>
    <property type="match status" value="1"/>
</dbReference>
<evidence type="ECO:0000256" key="6">
    <source>
        <dbReference type="ARBA" id="ARBA00022729"/>
    </source>
</evidence>
<evidence type="ECO:0000313" key="18">
    <source>
        <dbReference type="Proteomes" id="UP000192610"/>
    </source>
</evidence>
<keyword evidence="5 12" id="KW-0812">Transmembrane</keyword>
<evidence type="ECO:0000256" key="10">
    <source>
        <dbReference type="ARBA" id="ARBA00023136"/>
    </source>
</evidence>
<comment type="similarity">
    <text evidence="12 13">Belongs to the TonB-dependent receptor family.</text>
</comment>
<proteinExistence type="inferred from homology"/>
<evidence type="ECO:0000256" key="1">
    <source>
        <dbReference type="ARBA" id="ARBA00004571"/>
    </source>
</evidence>
<keyword evidence="3 12" id="KW-1134">Transmembrane beta strand</keyword>
<keyword evidence="17" id="KW-0675">Receptor</keyword>
<accession>A0A1V9FBV1</accession>
<dbReference type="Pfam" id="PF07715">
    <property type="entry name" value="Plug"/>
    <property type="match status" value="1"/>
</dbReference>
<evidence type="ECO:0000256" key="2">
    <source>
        <dbReference type="ARBA" id="ARBA00022448"/>
    </source>
</evidence>
<dbReference type="OrthoDB" id="9761152at2"/>
<sequence length="662" mass="74493">MIRSFALALVALLVGNFVVAQDTLRSYNTLNEVVVPYVADKLTPVTFQNISSAALDKKSVGQEPSFILNQLPSITNYSDAGHSQGYSYFRMRGIDQTRINISLDGVPLNDPEDQGGYFSNYPDLLNSVSRMQIQRGAGTSKNGVASYGGSLQLFSPDLHDSAKTTIGVGYGSFNSLRAFGEYNSGIKNGKALYARVSEVYSDGYKYNSANNSQSAFVSGGWFGNKTSWKLNILAGHQQNELAWIGVSDSLIAIDRKTNANKNEKDEFTQWMTQLLNRWQLSSSSSLQSGLYYSTQKGGYDYNNNNFLGLPTTDELFHYGFQYQLAGFYSNYNLVWKGLDVTTGVHGNVYNRQHTYTERTLGQLYTNTGYKNEASAFAKAIYHLGSLSLFTDLQYRYTEFDYHGTVHLNKLNWNFFNPKAGASIQISPELVAYYSIARTGREPTRNDLFLGNDDLLADSTGSPLISTTAPEFVVDHEAGLRYQSKKWNINLNWYYMNFENEIVLNGKFGPNGLALTNNVEKSFRTGVELSATFHVDRHFTFINNSSYNHSRIKEQKTIFSPILTPAVIINQEVVYGYRNFSIGMTVRYQDKSFIDFANTSSVKGYTLLNSRIGYNYKRFEFAVFADNLTNAKYFNNGYVDYDGSKKYFVQAPTTVYASIKYTL</sequence>
<evidence type="ECO:0000256" key="11">
    <source>
        <dbReference type="ARBA" id="ARBA00023237"/>
    </source>
</evidence>
<dbReference type="InterPro" id="IPR012910">
    <property type="entry name" value="Plug_dom"/>
</dbReference>
<feature type="chain" id="PRO_5010691427" evidence="14">
    <location>
        <begin position="21"/>
        <end position="662"/>
    </location>
</feature>
<dbReference type="InterPro" id="IPR036942">
    <property type="entry name" value="Beta-barrel_TonB_sf"/>
</dbReference>
<feature type="signal peptide" evidence="14">
    <location>
        <begin position="1"/>
        <end position="20"/>
    </location>
</feature>
<keyword evidence="6 14" id="KW-0732">Signal</keyword>
<evidence type="ECO:0000313" key="17">
    <source>
        <dbReference type="EMBL" id="OQP55838.1"/>
    </source>
</evidence>
<evidence type="ECO:0000256" key="9">
    <source>
        <dbReference type="ARBA" id="ARBA00023077"/>
    </source>
</evidence>
<keyword evidence="10 12" id="KW-0472">Membrane</keyword>
<keyword evidence="7" id="KW-0408">Iron</keyword>
<evidence type="ECO:0000259" key="16">
    <source>
        <dbReference type="Pfam" id="PF07715"/>
    </source>
</evidence>
<dbReference type="Pfam" id="PF00593">
    <property type="entry name" value="TonB_dep_Rec_b-barrel"/>
    <property type="match status" value="1"/>
</dbReference>
<dbReference type="InterPro" id="IPR000531">
    <property type="entry name" value="Beta-barrel_TonB"/>
</dbReference>
<dbReference type="GO" id="GO:0015344">
    <property type="term" value="F:siderophore uptake transmembrane transporter activity"/>
    <property type="evidence" value="ECO:0007669"/>
    <property type="project" value="TreeGrafter"/>
</dbReference>
<feature type="domain" description="TonB-dependent receptor plug" evidence="16">
    <location>
        <begin position="43"/>
        <end position="149"/>
    </location>
</feature>
<dbReference type="InterPro" id="IPR039426">
    <property type="entry name" value="TonB-dep_rcpt-like"/>
</dbReference>
<dbReference type="InterPro" id="IPR037066">
    <property type="entry name" value="Plug_dom_sf"/>
</dbReference>
<keyword evidence="4" id="KW-0410">Iron transport</keyword>
<dbReference type="Gene3D" id="2.170.130.10">
    <property type="entry name" value="TonB-dependent receptor, plug domain"/>
    <property type="match status" value="1"/>
</dbReference>
<dbReference type="SUPFAM" id="SSF56935">
    <property type="entry name" value="Porins"/>
    <property type="match status" value="1"/>
</dbReference>
<dbReference type="RefSeq" id="WP_081197037.1">
    <property type="nucleotide sequence ID" value="NZ_FOCZ01000022.1"/>
</dbReference>
<keyword evidence="8" id="KW-0406">Ion transport</keyword>
<evidence type="ECO:0000256" key="12">
    <source>
        <dbReference type="PROSITE-ProRule" id="PRU01360"/>
    </source>
</evidence>
<comment type="subcellular location">
    <subcellularLocation>
        <location evidence="1 12">Cell outer membrane</location>
        <topology evidence="1 12">Multi-pass membrane protein</topology>
    </subcellularLocation>
</comment>
<evidence type="ECO:0000256" key="13">
    <source>
        <dbReference type="RuleBase" id="RU003357"/>
    </source>
</evidence>
<organism evidence="17 18">
    <name type="scientific">Niastella yeongjuensis</name>
    <dbReference type="NCBI Taxonomy" id="354355"/>
    <lineage>
        <taxon>Bacteria</taxon>
        <taxon>Pseudomonadati</taxon>
        <taxon>Bacteroidota</taxon>
        <taxon>Chitinophagia</taxon>
        <taxon>Chitinophagales</taxon>
        <taxon>Chitinophagaceae</taxon>
        <taxon>Niastella</taxon>
    </lineage>
</organism>
<dbReference type="EMBL" id="LVXG01000002">
    <property type="protein sequence ID" value="OQP55838.1"/>
    <property type="molecule type" value="Genomic_DNA"/>
</dbReference>
<comment type="caution">
    <text evidence="17">The sequence shown here is derived from an EMBL/GenBank/DDBJ whole genome shotgun (WGS) entry which is preliminary data.</text>
</comment>
<dbReference type="PANTHER" id="PTHR32552:SF68">
    <property type="entry name" value="FERRICHROME OUTER MEMBRANE TRANSPORTER_PHAGE RECEPTOR"/>
    <property type="match status" value="1"/>
</dbReference>
<reference evidence="18" key="1">
    <citation type="submission" date="2016-04" db="EMBL/GenBank/DDBJ databases">
        <authorList>
            <person name="Chen L."/>
            <person name="Zhuang W."/>
            <person name="Wang G."/>
        </authorList>
    </citation>
    <scope>NUCLEOTIDE SEQUENCE [LARGE SCALE GENOMIC DNA]</scope>
    <source>
        <strain evidence="18">17621</strain>
    </source>
</reference>
<name>A0A1V9FBV1_9BACT</name>
<keyword evidence="11 12" id="KW-0998">Cell outer membrane</keyword>
<evidence type="ECO:0000256" key="3">
    <source>
        <dbReference type="ARBA" id="ARBA00022452"/>
    </source>
</evidence>
<dbReference type="GO" id="GO:0009279">
    <property type="term" value="C:cell outer membrane"/>
    <property type="evidence" value="ECO:0007669"/>
    <property type="project" value="UniProtKB-SubCell"/>
</dbReference>
<protein>
    <submittedName>
        <fullName evidence="17">TonB-dependent receptor</fullName>
    </submittedName>
</protein>
<dbReference type="Proteomes" id="UP000192610">
    <property type="component" value="Unassembled WGS sequence"/>
</dbReference>
<dbReference type="STRING" id="354355.SAMN05660816_06593"/>